<evidence type="ECO:0000313" key="3">
    <source>
        <dbReference type="Proteomes" id="UP000238348"/>
    </source>
</evidence>
<sequence length="69" mass="7246">MRKLIQFSAVLCVGSALAGCATWASSSAPAAPGYVYVTGHKNNMPAIWMCPDQPGKAECTQVDVTEVSE</sequence>
<reference evidence="2 3" key="1">
    <citation type="submission" date="2015-09" db="EMBL/GenBank/DDBJ databases">
        <title>Sorangium comparison.</title>
        <authorList>
            <person name="Zaburannyi N."/>
            <person name="Bunk B."/>
            <person name="Overmann J."/>
            <person name="Mueller R."/>
        </authorList>
    </citation>
    <scope>NUCLEOTIDE SEQUENCE [LARGE SCALE GENOMIC DNA]</scope>
    <source>
        <strain evidence="2 3">So ce26</strain>
    </source>
</reference>
<dbReference type="EMBL" id="CP012673">
    <property type="protein sequence ID" value="AUX38674.1"/>
    <property type="molecule type" value="Genomic_DNA"/>
</dbReference>
<dbReference type="Proteomes" id="UP000238348">
    <property type="component" value="Chromosome"/>
</dbReference>
<dbReference type="OrthoDB" id="5520740at2"/>
<name>A0A2L0EH99_SORCE</name>
<evidence type="ECO:0000313" key="2">
    <source>
        <dbReference type="EMBL" id="AUX38674.1"/>
    </source>
</evidence>
<evidence type="ECO:0008006" key="4">
    <source>
        <dbReference type="Google" id="ProtNLM"/>
    </source>
</evidence>
<gene>
    <name evidence="2" type="ORF">SOCE26_000520</name>
</gene>
<organism evidence="2 3">
    <name type="scientific">Sorangium cellulosum</name>
    <name type="common">Polyangium cellulosum</name>
    <dbReference type="NCBI Taxonomy" id="56"/>
    <lineage>
        <taxon>Bacteria</taxon>
        <taxon>Pseudomonadati</taxon>
        <taxon>Myxococcota</taxon>
        <taxon>Polyangia</taxon>
        <taxon>Polyangiales</taxon>
        <taxon>Polyangiaceae</taxon>
        <taxon>Sorangium</taxon>
    </lineage>
</organism>
<feature type="chain" id="PRO_5014888448" description="Secreted protein" evidence="1">
    <location>
        <begin position="19"/>
        <end position="69"/>
    </location>
</feature>
<dbReference type="RefSeq" id="WP_159396500.1">
    <property type="nucleotide sequence ID" value="NZ_CP012673.1"/>
</dbReference>
<feature type="signal peptide" evidence="1">
    <location>
        <begin position="1"/>
        <end position="18"/>
    </location>
</feature>
<proteinExistence type="predicted"/>
<accession>A0A2L0EH99</accession>
<evidence type="ECO:0000256" key="1">
    <source>
        <dbReference type="SAM" id="SignalP"/>
    </source>
</evidence>
<keyword evidence="1" id="KW-0732">Signal</keyword>
<dbReference type="AlphaFoldDB" id="A0A2L0EH99"/>
<protein>
    <recommendedName>
        <fullName evidence="4">Secreted protein</fullName>
    </recommendedName>
</protein>
<dbReference type="PROSITE" id="PS51257">
    <property type="entry name" value="PROKAR_LIPOPROTEIN"/>
    <property type="match status" value="1"/>
</dbReference>